<reference evidence="2" key="2">
    <citation type="submission" date="2024-02" db="EMBL/GenBank/DDBJ databases">
        <title>Comparative genomics of Cryptococcus and Kwoniella reveals pathogenesis evolution and contrasting modes of karyotype evolution via chromosome fusion or intercentromeric recombination.</title>
        <authorList>
            <person name="Coelho M.A."/>
            <person name="David-Palma M."/>
            <person name="Shea T."/>
            <person name="Bowers K."/>
            <person name="McGinley-Smith S."/>
            <person name="Mohammad A.W."/>
            <person name="Gnirke A."/>
            <person name="Yurkov A.M."/>
            <person name="Nowrousian M."/>
            <person name="Sun S."/>
            <person name="Cuomo C.A."/>
            <person name="Heitman J."/>
        </authorList>
    </citation>
    <scope>NUCLEOTIDE SEQUENCE</scope>
    <source>
        <strain evidence="2">CBS 10737</strain>
    </source>
</reference>
<feature type="compositionally biased region" description="Polar residues" evidence="1">
    <location>
        <begin position="244"/>
        <end position="264"/>
    </location>
</feature>
<feature type="compositionally biased region" description="Polar residues" evidence="1">
    <location>
        <begin position="328"/>
        <end position="339"/>
    </location>
</feature>
<feature type="region of interest" description="Disordered" evidence="1">
    <location>
        <begin position="238"/>
        <end position="264"/>
    </location>
</feature>
<dbReference type="KEGG" id="kpin:30171571"/>
<evidence type="ECO:0000313" key="2">
    <source>
        <dbReference type="EMBL" id="WWC68914.1"/>
    </source>
</evidence>
<dbReference type="EMBL" id="CP144521">
    <property type="protein sequence ID" value="WWC68914.1"/>
    <property type="molecule type" value="Genomic_DNA"/>
</dbReference>
<feature type="region of interest" description="Disordered" evidence="1">
    <location>
        <begin position="296"/>
        <end position="340"/>
    </location>
</feature>
<evidence type="ECO:0000313" key="3">
    <source>
        <dbReference type="Proteomes" id="UP000094020"/>
    </source>
</evidence>
<name>A0AAJ8MPB9_9TREE</name>
<proteinExistence type="predicted"/>
<dbReference type="GeneID" id="30171571"/>
<dbReference type="RefSeq" id="XP_070058736.1">
    <property type="nucleotide sequence ID" value="XM_070202635.1"/>
</dbReference>
<gene>
    <name evidence="2" type="ORF">I206_102850</name>
</gene>
<feature type="compositionally biased region" description="Low complexity" evidence="1">
    <location>
        <begin position="181"/>
        <end position="194"/>
    </location>
</feature>
<feature type="compositionally biased region" description="Polar residues" evidence="1">
    <location>
        <begin position="163"/>
        <end position="173"/>
    </location>
</feature>
<accession>A0AAJ8MPB9</accession>
<organism evidence="2 3">
    <name type="scientific">Kwoniella pini CBS 10737</name>
    <dbReference type="NCBI Taxonomy" id="1296096"/>
    <lineage>
        <taxon>Eukaryota</taxon>
        <taxon>Fungi</taxon>
        <taxon>Dikarya</taxon>
        <taxon>Basidiomycota</taxon>
        <taxon>Agaricomycotina</taxon>
        <taxon>Tremellomycetes</taxon>
        <taxon>Tremellales</taxon>
        <taxon>Cryptococcaceae</taxon>
        <taxon>Kwoniella</taxon>
    </lineage>
</organism>
<reference evidence="2" key="1">
    <citation type="submission" date="2013-07" db="EMBL/GenBank/DDBJ databases">
        <authorList>
            <consortium name="The Broad Institute Genome Sequencing Platform"/>
            <person name="Cuomo C."/>
            <person name="Litvintseva A."/>
            <person name="Chen Y."/>
            <person name="Heitman J."/>
            <person name="Sun S."/>
            <person name="Springer D."/>
            <person name="Dromer F."/>
            <person name="Young S.K."/>
            <person name="Zeng Q."/>
            <person name="Gargeya S."/>
            <person name="Fitzgerald M."/>
            <person name="Abouelleil A."/>
            <person name="Alvarado L."/>
            <person name="Berlin A.M."/>
            <person name="Chapman S.B."/>
            <person name="Dewar J."/>
            <person name="Goldberg J."/>
            <person name="Griggs A."/>
            <person name="Gujja S."/>
            <person name="Hansen M."/>
            <person name="Howarth C."/>
            <person name="Imamovic A."/>
            <person name="Larimer J."/>
            <person name="McCowan C."/>
            <person name="Murphy C."/>
            <person name="Pearson M."/>
            <person name="Priest M."/>
            <person name="Roberts A."/>
            <person name="Saif S."/>
            <person name="Shea T."/>
            <person name="Sykes S."/>
            <person name="Wortman J."/>
            <person name="Nusbaum C."/>
            <person name="Birren B."/>
        </authorList>
    </citation>
    <scope>NUCLEOTIDE SEQUENCE</scope>
    <source>
        <strain evidence="2">CBS 10737</strain>
    </source>
</reference>
<evidence type="ECO:0000256" key="1">
    <source>
        <dbReference type="SAM" id="MobiDB-lite"/>
    </source>
</evidence>
<feature type="compositionally biased region" description="Polar residues" evidence="1">
    <location>
        <begin position="301"/>
        <end position="311"/>
    </location>
</feature>
<sequence length="642" mass="69703">MSNKEDVPHPDRPFSPSPPRENRHSASRPPSLLFGAPPVGTVASSSTFSLAGLPSTPPARTEMKSRIFSSRPGDPDHDDFVRKRHSSEVAVRSIPDEARQTVRGRSSSMRFSRQRSDSESSTTSSASPPLGATSILSELANPTPPRGHITPAHSPQVYHGRTRTASEVTSLRTPTLDVPASPKSYQSGFSSSSSTYDQLASSHSLPRLHQPTVVRRTSGRGLAFLPPPAHTVTHSTIVSHHPRSPSSGNTTISHTNHKTASVSRLQDIQHHASLLELGQPLLESTKSRKDERLIAMRGSEEQSMVQPTTLSDIPAPYPPDMTHEVGGNTDTPESESLLNSPEAEYPNAAAAETSDEDPDDHLAANLPTAAIIEEHVPATTPVPDHEAVEDAQSDEACALEPLSNSAEARVSDVAATEEVNHVVEEYPAEDTAGIPPTVCLNQEMPIKAHDPEHEVSENSDAHCSIRSVSPDLHEVATPDVAAQYLNDDLAPPIAKKVMTLPPTHTMTQTTTPLMSAKLQSNDETASKFGQTPKVPYKPRKGSHTFGVKHSPASDDTRQISFYATLNNPANPLPQFTSYRLELALLWGEAHVLRWIPGRKYIPDWNLKVVGGHSKDPVIIDVRVVIKTVVAKLPIFWRFASWL</sequence>
<dbReference type="Proteomes" id="UP000094020">
    <property type="component" value="Chromosome 3"/>
</dbReference>
<dbReference type="AlphaFoldDB" id="A0AAJ8MPB9"/>
<feature type="compositionally biased region" description="Basic and acidic residues" evidence="1">
    <location>
        <begin position="1"/>
        <end position="12"/>
    </location>
</feature>
<protein>
    <submittedName>
        <fullName evidence="2">Uncharacterized protein</fullName>
    </submittedName>
</protein>
<keyword evidence="3" id="KW-1185">Reference proteome</keyword>
<feature type="region of interest" description="Disordered" evidence="1">
    <location>
        <begin position="525"/>
        <end position="551"/>
    </location>
</feature>
<feature type="region of interest" description="Disordered" evidence="1">
    <location>
        <begin position="1"/>
        <end position="202"/>
    </location>
</feature>